<dbReference type="Pfam" id="PF09588">
    <property type="entry name" value="YqaJ"/>
    <property type="match status" value="1"/>
</dbReference>
<dbReference type="SUPFAM" id="SSF52980">
    <property type="entry name" value="Restriction endonuclease-like"/>
    <property type="match status" value="1"/>
</dbReference>
<keyword evidence="2" id="KW-0378">Hydrolase</keyword>
<dbReference type="Gene3D" id="3.90.320.10">
    <property type="match status" value="1"/>
</dbReference>
<accession>A4G7F2</accession>
<evidence type="ECO:0000313" key="3">
    <source>
        <dbReference type="Proteomes" id="UP000006697"/>
    </source>
</evidence>
<dbReference type="KEGG" id="har:HEAR2308"/>
<dbReference type="InterPro" id="IPR051703">
    <property type="entry name" value="NF-kappa-B_Signaling_Reg"/>
</dbReference>
<reference evidence="2 3" key="1">
    <citation type="journal article" date="2007" name="PLoS Genet.">
        <title>A tale of two oxidation states: bacterial colonization of arsenic-rich environments.</title>
        <authorList>
            <person name="Muller D."/>
            <person name="Medigue C."/>
            <person name="Koechler S."/>
            <person name="Barbe V."/>
            <person name="Barakat M."/>
            <person name="Talla E."/>
            <person name="Bonnefoy V."/>
            <person name="Krin E."/>
            <person name="Arsene-Ploetze F."/>
            <person name="Carapito C."/>
            <person name="Chandler M."/>
            <person name="Cournoyer B."/>
            <person name="Cruveiller S."/>
            <person name="Dossat C."/>
            <person name="Duval S."/>
            <person name="Heymann M."/>
            <person name="Leize E."/>
            <person name="Lieutaud A."/>
            <person name="Lievremont D."/>
            <person name="Makita Y."/>
            <person name="Mangenot S."/>
            <person name="Nitschke W."/>
            <person name="Ortet P."/>
            <person name="Perdrial N."/>
            <person name="Schoepp B."/>
            <person name="Siguier N."/>
            <person name="Simeonova D.D."/>
            <person name="Rouy Z."/>
            <person name="Segurens B."/>
            <person name="Turlin E."/>
            <person name="Vallenet D."/>
            <person name="Van Dorsselaer A."/>
            <person name="Weiss S."/>
            <person name="Weissenbach J."/>
            <person name="Lett M.C."/>
            <person name="Danchin A."/>
            <person name="Bertin P.N."/>
        </authorList>
    </citation>
    <scope>NUCLEOTIDE SEQUENCE [LARGE SCALE GENOMIC DNA]</scope>
    <source>
        <strain evidence="3">ULPAs1</strain>
    </source>
</reference>
<evidence type="ECO:0000259" key="1">
    <source>
        <dbReference type="Pfam" id="PF09588"/>
    </source>
</evidence>
<dbReference type="PANTHER" id="PTHR46609">
    <property type="entry name" value="EXONUCLEASE, PHAGE-TYPE/RECB, C-TERMINAL DOMAIN-CONTAINING PROTEIN"/>
    <property type="match status" value="1"/>
</dbReference>
<dbReference type="STRING" id="204773.HEAR2308"/>
<sequence length="211" mass="24026">MIFINCEQGTEEWHKARCGVITASKFRDAVETTAKGKPTSKSELYAAQVALERISGLPCDEVFNSWQMRRGTELEPKARMEYEARTGNLASESGVVLTDDRLFGYSTDGELNDDGIIEIKCLASAIGVLQMWRDQDLSDYMHQMQGGMWITGKKYCDFVMYAPQLESVGKQLYTQRVERDEKFIDEMVDQLLAFSRVVDKNESIFRMKEAA</sequence>
<dbReference type="InterPro" id="IPR011335">
    <property type="entry name" value="Restrct_endonuc-II-like"/>
</dbReference>
<dbReference type="HOGENOM" id="CLU_065649_2_0_4"/>
<proteinExistence type="predicted"/>
<dbReference type="GO" id="GO:0051908">
    <property type="term" value="F:double-stranded DNA 5'-3' DNA exonuclease activity"/>
    <property type="evidence" value="ECO:0007669"/>
    <property type="project" value="UniProtKB-EC"/>
</dbReference>
<name>A4G7F2_HERAR</name>
<dbReference type="EMBL" id="CU207211">
    <property type="protein sequence ID" value="CAL62439.1"/>
    <property type="molecule type" value="Genomic_DNA"/>
</dbReference>
<dbReference type="InterPro" id="IPR011604">
    <property type="entry name" value="PDDEXK-like_dom_sf"/>
</dbReference>
<gene>
    <name evidence="2" type="ordered locus">HEAR2308</name>
</gene>
<dbReference type="PANTHER" id="PTHR46609:SF8">
    <property type="entry name" value="YQAJ VIRAL RECOMBINASE DOMAIN-CONTAINING PROTEIN"/>
    <property type="match status" value="1"/>
</dbReference>
<dbReference type="EC" id="3.1.11.3" evidence="2"/>
<evidence type="ECO:0000313" key="2">
    <source>
        <dbReference type="EMBL" id="CAL62439.1"/>
    </source>
</evidence>
<keyword evidence="3" id="KW-1185">Reference proteome</keyword>
<dbReference type="Proteomes" id="UP000006697">
    <property type="component" value="Chromosome"/>
</dbReference>
<dbReference type="InterPro" id="IPR019080">
    <property type="entry name" value="YqaJ_viral_recombinase"/>
</dbReference>
<dbReference type="eggNOG" id="ENOG503036R">
    <property type="taxonomic scope" value="Bacteria"/>
</dbReference>
<organism evidence="2 3">
    <name type="scientific">Herminiimonas arsenicoxydans</name>
    <dbReference type="NCBI Taxonomy" id="204773"/>
    <lineage>
        <taxon>Bacteria</taxon>
        <taxon>Pseudomonadati</taxon>
        <taxon>Pseudomonadota</taxon>
        <taxon>Betaproteobacteria</taxon>
        <taxon>Burkholderiales</taxon>
        <taxon>Oxalobacteraceae</taxon>
        <taxon>Herminiimonas</taxon>
    </lineage>
</organism>
<dbReference type="AlphaFoldDB" id="A4G7F2"/>
<protein>
    <submittedName>
        <fullName evidence="2">Phage-related exodeoxyribonuclease</fullName>
        <ecNumber evidence="2">3.1.11.3</ecNumber>
    </submittedName>
</protein>
<dbReference type="CDD" id="cd22343">
    <property type="entry name" value="PDDEXK_lambda_exonuclease-like"/>
    <property type="match status" value="1"/>
</dbReference>
<feature type="domain" description="YqaJ viral recombinase" evidence="1">
    <location>
        <begin position="12"/>
        <end position="153"/>
    </location>
</feature>
<dbReference type="OrthoDB" id="1245848at2"/>